<evidence type="ECO:0000256" key="6">
    <source>
        <dbReference type="ARBA" id="ARBA00023315"/>
    </source>
</evidence>
<dbReference type="STRING" id="29485.CH64_434"/>
<evidence type="ECO:0000259" key="7">
    <source>
        <dbReference type="Pfam" id="PF13720"/>
    </source>
</evidence>
<keyword evidence="5" id="KW-0443">Lipid metabolism</keyword>
<dbReference type="PIRSF" id="PIRSF000456">
    <property type="entry name" value="UDP-GlcNAc_acltr"/>
    <property type="match status" value="1"/>
</dbReference>
<evidence type="ECO:0000313" key="9">
    <source>
        <dbReference type="Proteomes" id="UP000042054"/>
    </source>
</evidence>
<evidence type="ECO:0000256" key="3">
    <source>
        <dbReference type="ARBA" id="ARBA00022679"/>
    </source>
</evidence>
<evidence type="ECO:0000256" key="1">
    <source>
        <dbReference type="ARBA" id="ARBA00022516"/>
    </source>
</evidence>
<dbReference type="NCBIfam" id="NF003657">
    <property type="entry name" value="PRK05289.1"/>
    <property type="match status" value="1"/>
</dbReference>
<keyword evidence="4" id="KW-0677">Repeat</keyword>
<dbReference type="InterPro" id="IPR029098">
    <property type="entry name" value="Acetyltransf_C"/>
</dbReference>
<dbReference type="PANTHER" id="PTHR43480">
    <property type="entry name" value="ACYL-[ACYL-CARRIER-PROTEIN]--UDP-N-ACETYLGLUCOSAMINE O-ACYLTRANSFERASE"/>
    <property type="match status" value="1"/>
</dbReference>
<dbReference type="Pfam" id="PF13720">
    <property type="entry name" value="Acetyltransf_11"/>
    <property type="match status" value="1"/>
</dbReference>
<proteinExistence type="predicted"/>
<dbReference type="EMBL" id="CTKE01000008">
    <property type="protein sequence ID" value="CQI90019.1"/>
    <property type="molecule type" value="Genomic_DNA"/>
</dbReference>
<dbReference type="SUPFAM" id="SSF51161">
    <property type="entry name" value="Trimeric LpxA-like enzymes"/>
    <property type="match status" value="1"/>
</dbReference>
<dbReference type="InterPro" id="IPR018357">
    <property type="entry name" value="Hexapep_transf_CS"/>
</dbReference>
<dbReference type="AlphaFoldDB" id="A0A0U1HSI0"/>
<keyword evidence="3 8" id="KW-0808">Transferase</keyword>
<accession>A0A0U1HSI0</accession>
<dbReference type="Gene3D" id="2.160.10.10">
    <property type="entry name" value="Hexapeptide repeat proteins"/>
    <property type="match status" value="1"/>
</dbReference>
<dbReference type="InterPro" id="IPR011004">
    <property type="entry name" value="Trimer_LpxA-like_sf"/>
</dbReference>
<keyword evidence="2" id="KW-0441">Lipid A biosynthesis</keyword>
<keyword evidence="1" id="KW-0444">Lipid biosynthesis</keyword>
<name>A0A0U1HSI0_YERRO</name>
<evidence type="ECO:0000256" key="4">
    <source>
        <dbReference type="ARBA" id="ARBA00022737"/>
    </source>
</evidence>
<dbReference type="CDD" id="cd03351">
    <property type="entry name" value="LbH_UDP-GlcNAc_AT"/>
    <property type="match status" value="1"/>
</dbReference>
<dbReference type="GO" id="GO:0009245">
    <property type="term" value="P:lipid A biosynthetic process"/>
    <property type="evidence" value="ECO:0007669"/>
    <property type="project" value="UniProtKB-KW"/>
</dbReference>
<evidence type="ECO:0000313" key="8">
    <source>
        <dbReference type="EMBL" id="CQI90019.1"/>
    </source>
</evidence>
<dbReference type="InterPro" id="IPR001451">
    <property type="entry name" value="Hexapep"/>
</dbReference>
<dbReference type="GO" id="GO:0016020">
    <property type="term" value="C:membrane"/>
    <property type="evidence" value="ECO:0007669"/>
    <property type="project" value="GOC"/>
</dbReference>
<dbReference type="PANTHER" id="PTHR43480:SF1">
    <property type="entry name" value="ACYL-[ACYL-CARRIER-PROTEIN]--UDP-N-ACETYLGLUCOSAMINE O-ACYLTRANSFERASE, MITOCHONDRIAL-RELATED"/>
    <property type="match status" value="1"/>
</dbReference>
<evidence type="ECO:0000256" key="5">
    <source>
        <dbReference type="ARBA" id="ARBA00023098"/>
    </source>
</evidence>
<dbReference type="NCBIfam" id="TIGR01852">
    <property type="entry name" value="lipid_A_lpxA"/>
    <property type="match status" value="1"/>
</dbReference>
<dbReference type="Proteomes" id="UP000042054">
    <property type="component" value="Unassembled WGS sequence"/>
</dbReference>
<dbReference type="EC" id="2.3.1.129" evidence="8"/>
<protein>
    <submittedName>
        <fullName evidence="8">Acyl-[acyl-carrier-protein]--udp-N-acetylglucos amine O-acyltransferase</fullName>
        <ecNumber evidence="8">2.3.1.129</ecNumber>
    </submittedName>
</protein>
<evidence type="ECO:0000256" key="2">
    <source>
        <dbReference type="ARBA" id="ARBA00022556"/>
    </source>
</evidence>
<sequence>MIGANVQIGHFCYIGSQVTIGSGTVLKSHIVINGITELGCDNNIGQFSSIGEVNQDLKYKGEDTRVIIGNRNLIQQNVTIHRGTLQGGGLTQIGDDNNLMSHVHIGHDCIIGNHCLLATNVGLAGHVEVDDFVVIGAASAVHQFCVIGTYALINTGACVVQDVPPYVIAEGNRAVPVGVRADSLNNGDWQAVQNAYQLIYHGGKLVADVNDEIDILAINCQVLLAYKSFFSRSARGIIR</sequence>
<gene>
    <name evidence="8" type="primary">lpxA2</name>
    <name evidence="8" type="ORF">ERS008555_01902</name>
</gene>
<organism evidence="8 9">
    <name type="scientific">Yersinia rohdei</name>
    <dbReference type="NCBI Taxonomy" id="29485"/>
    <lineage>
        <taxon>Bacteria</taxon>
        <taxon>Pseudomonadati</taxon>
        <taxon>Pseudomonadota</taxon>
        <taxon>Gammaproteobacteria</taxon>
        <taxon>Enterobacterales</taxon>
        <taxon>Yersiniaceae</taxon>
        <taxon>Yersinia</taxon>
    </lineage>
</organism>
<keyword evidence="6 8" id="KW-0012">Acyltransferase</keyword>
<feature type="domain" description="UDP N-acetylglucosamine O-acyltransferase C-terminal" evidence="7">
    <location>
        <begin position="162"/>
        <end position="238"/>
    </location>
</feature>
<dbReference type="InterPro" id="IPR010137">
    <property type="entry name" value="Lipid_A_LpxA"/>
</dbReference>
<dbReference type="Pfam" id="PF00132">
    <property type="entry name" value="Hexapep"/>
    <property type="match status" value="2"/>
</dbReference>
<reference evidence="8 9" key="1">
    <citation type="submission" date="2015-03" db="EMBL/GenBank/DDBJ databases">
        <authorList>
            <person name="Murphy D."/>
        </authorList>
    </citation>
    <scope>NUCLEOTIDE SEQUENCE [LARGE SCALE GENOMIC DNA]</scope>
    <source>
        <strain evidence="8 9">68/02</strain>
    </source>
</reference>
<dbReference type="GO" id="GO:0008780">
    <property type="term" value="F:acyl-[acyl-carrier-protein]-UDP-N-acetylglucosamine O-acyltransferase activity"/>
    <property type="evidence" value="ECO:0007669"/>
    <property type="project" value="UniProtKB-EC"/>
</dbReference>
<dbReference type="PROSITE" id="PS00101">
    <property type="entry name" value="HEXAPEP_TRANSFERASES"/>
    <property type="match status" value="1"/>
</dbReference>